<organism evidence="1 2">
    <name type="scientific">Dryococelus australis</name>
    <dbReference type="NCBI Taxonomy" id="614101"/>
    <lineage>
        <taxon>Eukaryota</taxon>
        <taxon>Metazoa</taxon>
        <taxon>Ecdysozoa</taxon>
        <taxon>Arthropoda</taxon>
        <taxon>Hexapoda</taxon>
        <taxon>Insecta</taxon>
        <taxon>Pterygota</taxon>
        <taxon>Neoptera</taxon>
        <taxon>Polyneoptera</taxon>
        <taxon>Phasmatodea</taxon>
        <taxon>Verophasmatodea</taxon>
        <taxon>Anareolatae</taxon>
        <taxon>Phasmatidae</taxon>
        <taxon>Eurycanthinae</taxon>
        <taxon>Dryococelus</taxon>
    </lineage>
</organism>
<protein>
    <submittedName>
        <fullName evidence="1">Uncharacterized protein</fullName>
    </submittedName>
</protein>
<dbReference type="Proteomes" id="UP001159363">
    <property type="component" value="Chromosome 5"/>
</dbReference>
<evidence type="ECO:0000313" key="2">
    <source>
        <dbReference type="Proteomes" id="UP001159363"/>
    </source>
</evidence>
<sequence length="157" mass="17941">MDGLRVETSHQKSPKLAAFWNKARLLSYTSLSRFLFISRIDSYHFAEAKISRKARFNFICLMHNTATINDTAVPINENYVFMRMVCIMKGDTKKAEYLNYELSPQPPAQFVGSHMRETEKSAFVTLFAHVSPQENMTVDSRAFVIYGGYILHAATTT</sequence>
<keyword evidence="2" id="KW-1185">Reference proteome</keyword>
<proteinExistence type="predicted"/>
<name>A0ABQ9HCQ6_9NEOP</name>
<accession>A0ABQ9HCQ6</accession>
<dbReference type="EMBL" id="JARBHB010000006">
    <property type="protein sequence ID" value="KAJ8882093.1"/>
    <property type="molecule type" value="Genomic_DNA"/>
</dbReference>
<gene>
    <name evidence="1" type="ORF">PR048_018581</name>
</gene>
<reference evidence="1 2" key="1">
    <citation type="submission" date="2023-02" db="EMBL/GenBank/DDBJ databases">
        <title>LHISI_Scaffold_Assembly.</title>
        <authorList>
            <person name="Stuart O.P."/>
            <person name="Cleave R."/>
            <person name="Magrath M.J.L."/>
            <person name="Mikheyev A.S."/>
        </authorList>
    </citation>
    <scope>NUCLEOTIDE SEQUENCE [LARGE SCALE GENOMIC DNA]</scope>
    <source>
        <strain evidence="1">Daus_M_001</strain>
        <tissue evidence="1">Leg muscle</tissue>
    </source>
</reference>
<evidence type="ECO:0000313" key="1">
    <source>
        <dbReference type="EMBL" id="KAJ8882093.1"/>
    </source>
</evidence>
<comment type="caution">
    <text evidence="1">The sequence shown here is derived from an EMBL/GenBank/DDBJ whole genome shotgun (WGS) entry which is preliminary data.</text>
</comment>